<dbReference type="AlphaFoldDB" id="D8SNQ7"/>
<keyword evidence="4" id="KW-1185">Reference proteome</keyword>
<keyword evidence="1" id="KW-0811">Translocation</keyword>
<dbReference type="Proteomes" id="UP000001514">
    <property type="component" value="Unassembled WGS sequence"/>
</dbReference>
<keyword evidence="1" id="KW-0813">Transport</keyword>
<dbReference type="InterPro" id="IPR004274">
    <property type="entry name" value="FCP1_dom"/>
</dbReference>
<protein>
    <recommendedName>
        <fullName evidence="1">Mitochondrial import inner membrane translocase subunit TIM50</fullName>
    </recommendedName>
</protein>
<organism evidence="4">
    <name type="scientific">Selaginella moellendorffii</name>
    <name type="common">Spikemoss</name>
    <dbReference type="NCBI Taxonomy" id="88036"/>
    <lineage>
        <taxon>Eukaryota</taxon>
        <taxon>Viridiplantae</taxon>
        <taxon>Streptophyta</taxon>
        <taxon>Embryophyta</taxon>
        <taxon>Tracheophyta</taxon>
        <taxon>Lycopodiopsida</taxon>
        <taxon>Selaginellales</taxon>
        <taxon>Selaginellaceae</taxon>
        <taxon>Selaginella</taxon>
    </lineage>
</organism>
<sequence>MADIYELVLWTSAPSDYAANALRQLQCKGSEFSHLLSNMDFGADLTKDVTKLGRDLSKVVLVDDDRDLIPDHVVDNAIMIESYEGDNDDDCQLSNVAEILRKLAVSKDVRGELRKLRDDGALDHIEVYSDSDDDVLELDHNDDDFDG</sequence>
<dbReference type="PROSITE" id="PS50969">
    <property type="entry name" value="FCP1"/>
    <property type="match status" value="1"/>
</dbReference>
<keyword evidence="1" id="KW-0496">Mitochondrion</keyword>
<proteinExistence type="inferred from homology"/>
<name>D8SNQ7_SELML</name>
<dbReference type="GO" id="GO:0005744">
    <property type="term" value="C:TIM23 mitochondrial import inner membrane translocase complex"/>
    <property type="evidence" value="ECO:0007669"/>
    <property type="project" value="UniProtKB-UniRule"/>
</dbReference>
<dbReference type="STRING" id="88036.D8SNQ7"/>
<accession>D8SNQ7</accession>
<dbReference type="SUPFAM" id="SSF56784">
    <property type="entry name" value="HAD-like"/>
    <property type="match status" value="1"/>
</dbReference>
<dbReference type="Gene3D" id="3.40.50.1000">
    <property type="entry name" value="HAD superfamily/HAD-like"/>
    <property type="match status" value="1"/>
</dbReference>
<dbReference type="GO" id="GO:0015031">
    <property type="term" value="P:protein transport"/>
    <property type="evidence" value="ECO:0007669"/>
    <property type="project" value="UniProtKB-KW"/>
</dbReference>
<comment type="subunit">
    <text evidence="1">Component of the TIM23 complex.</text>
</comment>
<dbReference type="InterPro" id="IPR036412">
    <property type="entry name" value="HAD-like_sf"/>
</dbReference>
<feature type="domain" description="FCP1 homology" evidence="2">
    <location>
        <begin position="1"/>
        <end position="103"/>
    </location>
</feature>
<dbReference type="PANTHER" id="PTHR12210">
    <property type="entry name" value="DULLARD PROTEIN PHOSPHATASE"/>
    <property type="match status" value="1"/>
</dbReference>
<reference evidence="3 4" key="1">
    <citation type="journal article" date="2011" name="Science">
        <title>The Selaginella genome identifies genetic changes associated with the evolution of vascular plants.</title>
        <authorList>
            <person name="Banks J.A."/>
            <person name="Nishiyama T."/>
            <person name="Hasebe M."/>
            <person name="Bowman J.L."/>
            <person name="Gribskov M."/>
            <person name="dePamphilis C."/>
            <person name="Albert V.A."/>
            <person name="Aono N."/>
            <person name="Aoyama T."/>
            <person name="Ambrose B.A."/>
            <person name="Ashton N.W."/>
            <person name="Axtell M.J."/>
            <person name="Barker E."/>
            <person name="Barker M.S."/>
            <person name="Bennetzen J.L."/>
            <person name="Bonawitz N.D."/>
            <person name="Chapple C."/>
            <person name="Cheng C."/>
            <person name="Correa L.G."/>
            <person name="Dacre M."/>
            <person name="DeBarry J."/>
            <person name="Dreyer I."/>
            <person name="Elias M."/>
            <person name="Engstrom E.M."/>
            <person name="Estelle M."/>
            <person name="Feng L."/>
            <person name="Finet C."/>
            <person name="Floyd S.K."/>
            <person name="Frommer W.B."/>
            <person name="Fujita T."/>
            <person name="Gramzow L."/>
            <person name="Gutensohn M."/>
            <person name="Harholt J."/>
            <person name="Hattori M."/>
            <person name="Heyl A."/>
            <person name="Hirai T."/>
            <person name="Hiwatashi Y."/>
            <person name="Ishikawa M."/>
            <person name="Iwata M."/>
            <person name="Karol K.G."/>
            <person name="Koehler B."/>
            <person name="Kolukisaoglu U."/>
            <person name="Kubo M."/>
            <person name="Kurata T."/>
            <person name="Lalonde S."/>
            <person name="Li K."/>
            <person name="Li Y."/>
            <person name="Litt A."/>
            <person name="Lyons E."/>
            <person name="Manning G."/>
            <person name="Maruyama T."/>
            <person name="Michael T.P."/>
            <person name="Mikami K."/>
            <person name="Miyazaki S."/>
            <person name="Morinaga S."/>
            <person name="Murata T."/>
            <person name="Mueller-Roeber B."/>
            <person name="Nelson D.R."/>
            <person name="Obara M."/>
            <person name="Oguri Y."/>
            <person name="Olmstead R.G."/>
            <person name="Onodera N."/>
            <person name="Petersen B.L."/>
            <person name="Pils B."/>
            <person name="Prigge M."/>
            <person name="Rensing S.A."/>
            <person name="Riano-Pachon D.M."/>
            <person name="Roberts A.W."/>
            <person name="Sato Y."/>
            <person name="Scheller H.V."/>
            <person name="Schulz B."/>
            <person name="Schulz C."/>
            <person name="Shakirov E.V."/>
            <person name="Shibagaki N."/>
            <person name="Shinohara N."/>
            <person name="Shippen D.E."/>
            <person name="Soerensen I."/>
            <person name="Sotooka R."/>
            <person name="Sugimoto N."/>
            <person name="Sugita M."/>
            <person name="Sumikawa N."/>
            <person name="Tanurdzic M."/>
            <person name="Theissen G."/>
            <person name="Ulvskov P."/>
            <person name="Wakazuki S."/>
            <person name="Weng J.K."/>
            <person name="Willats W.W."/>
            <person name="Wipf D."/>
            <person name="Wolf P.G."/>
            <person name="Yang L."/>
            <person name="Zimmer A.D."/>
            <person name="Zhu Q."/>
            <person name="Mitros T."/>
            <person name="Hellsten U."/>
            <person name="Loque D."/>
            <person name="Otillar R."/>
            <person name="Salamov A."/>
            <person name="Schmutz J."/>
            <person name="Shapiro H."/>
            <person name="Lindquist E."/>
            <person name="Lucas S."/>
            <person name="Rokhsar D."/>
            <person name="Grigoriev I.V."/>
        </authorList>
    </citation>
    <scope>NUCLEOTIDE SEQUENCE [LARGE SCALE GENOMIC DNA]</scope>
</reference>
<evidence type="ECO:0000313" key="3">
    <source>
        <dbReference type="EMBL" id="EFJ13923.1"/>
    </source>
</evidence>
<dbReference type="InterPro" id="IPR050365">
    <property type="entry name" value="TIM50"/>
</dbReference>
<dbReference type="KEGG" id="smo:SELMODRAFT_424076"/>
<evidence type="ECO:0000256" key="1">
    <source>
        <dbReference type="RuleBase" id="RU365079"/>
    </source>
</evidence>
<dbReference type="InterPro" id="IPR023214">
    <property type="entry name" value="HAD_sf"/>
</dbReference>
<dbReference type="HOGENOM" id="CLU_1771267_0_0_1"/>
<evidence type="ECO:0000259" key="2">
    <source>
        <dbReference type="PROSITE" id="PS50969"/>
    </source>
</evidence>
<dbReference type="Gramene" id="EFJ13923">
    <property type="protein sequence ID" value="EFJ13923"/>
    <property type="gene ID" value="SELMODRAFT_424076"/>
</dbReference>
<dbReference type="EMBL" id="GL377630">
    <property type="protein sequence ID" value="EFJ13923.1"/>
    <property type="molecule type" value="Genomic_DNA"/>
</dbReference>
<keyword evidence="1" id="KW-0653">Protein transport</keyword>
<gene>
    <name evidence="3" type="ORF">SELMODRAFT_424076</name>
</gene>
<evidence type="ECO:0000313" key="4">
    <source>
        <dbReference type="Proteomes" id="UP000001514"/>
    </source>
</evidence>
<dbReference type="InParanoid" id="D8SNQ7"/>
<comment type="function">
    <text evidence="1">Essential component of the TIM23 complex, a complex that mediates the translocation of transit peptide-containing proteins across the mitochondrial inner membrane.</text>
</comment>
<comment type="similarity">
    <text evidence="1">Belongs to the TIM50 family.</text>
</comment>
<keyword evidence="1" id="KW-0809">Transit peptide</keyword>
<comment type="subcellular location">
    <subcellularLocation>
        <location evidence="1">Mitochondrion inner membrane</location>
        <topology evidence="1">Single-pass membrane protein</topology>
    </subcellularLocation>
</comment>
<dbReference type="Pfam" id="PF03031">
    <property type="entry name" value="NIF"/>
    <property type="match status" value="1"/>
</dbReference>